<dbReference type="PROSITE" id="PS50109">
    <property type="entry name" value="HIS_KIN"/>
    <property type="match status" value="1"/>
</dbReference>
<sequence length="710" mass="79235">MQSRRIQKRISSHLSLLVSASLLITLFMASVLIFHIKDTEINRSIREKNLIQTVILENRIHQALDIVDSDARSPQVERMLTNPSRLEAYQVSLPLSVMDIEGIQAVEVVDYRGRSIYRFDQHEGVPLGRSYINQGISLDRQLLSIEKNGLESVIVFQPVRSDGILRGGLVVEIKLAPYFNSATPIGDGFHYEYLHNGRRLAVGPSADDKWMLRHELELEGDGLLSQLNLTVVGLVPLEVYIEPVAKLILVVLCSGVLILVVTLLVARRLAESISKPIRDLYKKVVAGEHDLQESPQHDEIGHLVDAFEARDKKLELYLEQIHASHNRALRANDAKTLFLANMSHEIRTPLNGIIGMSHLLLETELSDEQRRLASTVVNCSDSLMVLINDILDLSKIEAGKLEIVVRPFRFKSMLVSITEMFRGPLEEKGLQFVVDLDSSIPDVLEGDDSRIKQILMNFMGNALKFTRAGFVKLSVTKMYVDGETVGLHFSVADSGIGMSDEEQKMLFKPFSQGNRHISRDYGGTGLGLVISQRLAELMGAEISCQSVQGQGSSFQFSLNLKVLSDKAQSLESRRPLNAKQEARVLVVEDNEANYQLISLILDKEKLAFDLAKNGLEALSYIEKARYDLVLMDMQMPKMNGIEATRRIIGMLGDQAPPIVAMTANAFESDKQQCLDAGMSGFLAKPLSRKKLKEVLLEYCFVEEGEHASAS</sequence>
<evidence type="ECO:0000256" key="4">
    <source>
        <dbReference type="ARBA" id="ARBA00022679"/>
    </source>
</evidence>
<evidence type="ECO:0000256" key="2">
    <source>
        <dbReference type="ARBA" id="ARBA00012438"/>
    </source>
</evidence>
<evidence type="ECO:0000256" key="3">
    <source>
        <dbReference type="ARBA" id="ARBA00022553"/>
    </source>
</evidence>
<dbReference type="InterPro" id="IPR001789">
    <property type="entry name" value="Sig_transdc_resp-reg_receiver"/>
</dbReference>
<dbReference type="CDD" id="cd16922">
    <property type="entry name" value="HATPase_EvgS-ArcB-TorS-like"/>
    <property type="match status" value="1"/>
</dbReference>
<dbReference type="CDD" id="cd17546">
    <property type="entry name" value="REC_hyHK_CKI1_RcsC-like"/>
    <property type="match status" value="1"/>
</dbReference>
<keyword evidence="12" id="KW-0812">Transmembrane</keyword>
<dbReference type="Pfam" id="PF00072">
    <property type="entry name" value="Response_reg"/>
    <property type="match status" value="1"/>
</dbReference>
<dbReference type="InterPro" id="IPR036890">
    <property type="entry name" value="HATPase_C_sf"/>
</dbReference>
<feature type="domain" description="Response regulatory" evidence="14">
    <location>
        <begin position="583"/>
        <end position="699"/>
    </location>
</feature>
<dbReference type="FunFam" id="1.10.287.130:FF:000002">
    <property type="entry name" value="Two-component osmosensing histidine kinase"/>
    <property type="match status" value="1"/>
</dbReference>
<dbReference type="Pfam" id="PF00512">
    <property type="entry name" value="HisKA"/>
    <property type="match status" value="1"/>
</dbReference>
<evidence type="ECO:0000313" key="15">
    <source>
        <dbReference type="EMBL" id="SMF01381.1"/>
    </source>
</evidence>
<protein>
    <recommendedName>
        <fullName evidence="10">Sensory/regulatory protein RpfC</fullName>
        <ecNumber evidence="2">2.7.13.3</ecNumber>
    </recommendedName>
</protein>
<dbReference type="GO" id="GO:0005524">
    <property type="term" value="F:ATP binding"/>
    <property type="evidence" value="ECO:0007669"/>
    <property type="project" value="UniProtKB-KW"/>
</dbReference>
<dbReference type="InterPro" id="IPR036097">
    <property type="entry name" value="HisK_dim/P_sf"/>
</dbReference>
<comment type="catalytic activity">
    <reaction evidence="1">
        <text>ATP + protein L-histidine = ADP + protein N-phospho-L-histidine.</text>
        <dbReference type="EC" id="2.7.13.3"/>
    </reaction>
</comment>
<keyword evidence="3 11" id="KW-0597">Phosphoprotein</keyword>
<evidence type="ECO:0000313" key="16">
    <source>
        <dbReference type="Proteomes" id="UP000192907"/>
    </source>
</evidence>
<keyword evidence="16" id="KW-1185">Reference proteome</keyword>
<dbReference type="InterPro" id="IPR005467">
    <property type="entry name" value="His_kinase_dom"/>
</dbReference>
<dbReference type="Gene3D" id="3.30.565.10">
    <property type="entry name" value="Histidine kinase-like ATPase, C-terminal domain"/>
    <property type="match status" value="1"/>
</dbReference>
<evidence type="ECO:0000256" key="5">
    <source>
        <dbReference type="ARBA" id="ARBA00022741"/>
    </source>
</evidence>
<accession>A0A1Y6BBB3</accession>
<keyword evidence="6 15" id="KW-0418">Kinase</keyword>
<dbReference type="STRING" id="1513793.SAMN06296036_103174"/>
<gene>
    <name evidence="15" type="ORF">SAMN06296036_103174</name>
</gene>
<dbReference type="GO" id="GO:0000155">
    <property type="term" value="F:phosphorelay sensor kinase activity"/>
    <property type="evidence" value="ECO:0007669"/>
    <property type="project" value="InterPro"/>
</dbReference>
<feature type="transmembrane region" description="Helical" evidence="12">
    <location>
        <begin position="12"/>
        <end position="36"/>
    </location>
</feature>
<dbReference type="SMART" id="SM00448">
    <property type="entry name" value="REC"/>
    <property type="match status" value="1"/>
</dbReference>
<dbReference type="SMART" id="SM00387">
    <property type="entry name" value="HATPase_c"/>
    <property type="match status" value="1"/>
</dbReference>
<dbReference type="Gene3D" id="3.40.50.2300">
    <property type="match status" value="1"/>
</dbReference>
<name>A0A1Y6BBB3_9BACT</name>
<dbReference type="FunFam" id="3.30.565.10:FF:000010">
    <property type="entry name" value="Sensor histidine kinase RcsC"/>
    <property type="match status" value="1"/>
</dbReference>
<evidence type="ECO:0000256" key="12">
    <source>
        <dbReference type="SAM" id="Phobius"/>
    </source>
</evidence>
<dbReference type="InterPro" id="IPR011006">
    <property type="entry name" value="CheY-like_superfamily"/>
</dbReference>
<feature type="modified residue" description="4-aspartylphosphate" evidence="11">
    <location>
        <position position="632"/>
    </location>
</feature>
<dbReference type="SUPFAM" id="SSF52172">
    <property type="entry name" value="CheY-like"/>
    <property type="match status" value="1"/>
</dbReference>
<evidence type="ECO:0000259" key="14">
    <source>
        <dbReference type="PROSITE" id="PS50110"/>
    </source>
</evidence>
<keyword evidence="8" id="KW-0902">Two-component regulatory system</keyword>
<keyword evidence="12" id="KW-1133">Transmembrane helix</keyword>
<evidence type="ECO:0000256" key="8">
    <source>
        <dbReference type="ARBA" id="ARBA00023012"/>
    </source>
</evidence>
<evidence type="ECO:0000256" key="10">
    <source>
        <dbReference type="ARBA" id="ARBA00068150"/>
    </source>
</evidence>
<evidence type="ECO:0000256" key="9">
    <source>
        <dbReference type="ARBA" id="ARBA00064003"/>
    </source>
</evidence>
<dbReference type="EC" id="2.7.13.3" evidence="2"/>
<keyword evidence="4" id="KW-0808">Transferase</keyword>
<feature type="domain" description="Histidine kinase" evidence="13">
    <location>
        <begin position="341"/>
        <end position="562"/>
    </location>
</feature>
<dbReference type="SUPFAM" id="SSF55874">
    <property type="entry name" value="ATPase domain of HSP90 chaperone/DNA topoisomerase II/histidine kinase"/>
    <property type="match status" value="1"/>
</dbReference>
<evidence type="ECO:0000256" key="1">
    <source>
        <dbReference type="ARBA" id="ARBA00000085"/>
    </source>
</evidence>
<dbReference type="Gene3D" id="6.10.340.10">
    <property type="match status" value="1"/>
</dbReference>
<dbReference type="InterPro" id="IPR004358">
    <property type="entry name" value="Sig_transdc_His_kin-like_C"/>
</dbReference>
<dbReference type="PANTHER" id="PTHR45339:SF1">
    <property type="entry name" value="HYBRID SIGNAL TRANSDUCTION HISTIDINE KINASE J"/>
    <property type="match status" value="1"/>
</dbReference>
<keyword evidence="12" id="KW-0472">Membrane</keyword>
<comment type="subunit">
    <text evidence="9">At low DSF concentrations, interacts with RpfF.</text>
</comment>
<evidence type="ECO:0000256" key="11">
    <source>
        <dbReference type="PROSITE-ProRule" id="PRU00169"/>
    </source>
</evidence>
<dbReference type="CDD" id="cd00082">
    <property type="entry name" value="HisKA"/>
    <property type="match status" value="1"/>
</dbReference>
<dbReference type="PROSITE" id="PS50110">
    <property type="entry name" value="RESPONSE_REGULATORY"/>
    <property type="match status" value="1"/>
</dbReference>
<evidence type="ECO:0000256" key="7">
    <source>
        <dbReference type="ARBA" id="ARBA00022840"/>
    </source>
</evidence>
<dbReference type="PRINTS" id="PR00344">
    <property type="entry name" value="BCTRLSENSOR"/>
</dbReference>
<proteinExistence type="predicted"/>
<dbReference type="AlphaFoldDB" id="A0A1Y6BBB3"/>
<dbReference type="Pfam" id="PF02518">
    <property type="entry name" value="HATPase_c"/>
    <property type="match status" value="1"/>
</dbReference>
<dbReference type="InterPro" id="IPR003594">
    <property type="entry name" value="HATPase_dom"/>
</dbReference>
<dbReference type="Gene3D" id="1.10.287.130">
    <property type="match status" value="1"/>
</dbReference>
<evidence type="ECO:0000256" key="6">
    <source>
        <dbReference type="ARBA" id="ARBA00022777"/>
    </source>
</evidence>
<dbReference type="SMART" id="SM00388">
    <property type="entry name" value="HisKA"/>
    <property type="match status" value="1"/>
</dbReference>
<reference evidence="16" key="1">
    <citation type="submission" date="2017-04" db="EMBL/GenBank/DDBJ databases">
        <authorList>
            <person name="Varghese N."/>
            <person name="Submissions S."/>
        </authorList>
    </citation>
    <scope>NUCLEOTIDE SEQUENCE [LARGE SCALE GENOMIC DNA]</scope>
    <source>
        <strain evidence="16">RKEM611</strain>
    </source>
</reference>
<dbReference type="SUPFAM" id="SSF47384">
    <property type="entry name" value="Homodimeric domain of signal transducing histidine kinase"/>
    <property type="match status" value="1"/>
</dbReference>
<dbReference type="PANTHER" id="PTHR45339">
    <property type="entry name" value="HYBRID SIGNAL TRANSDUCTION HISTIDINE KINASE J"/>
    <property type="match status" value="1"/>
</dbReference>
<keyword evidence="7" id="KW-0067">ATP-binding</keyword>
<organism evidence="15 16">
    <name type="scientific">Pseudobacteriovorax antillogorgiicola</name>
    <dbReference type="NCBI Taxonomy" id="1513793"/>
    <lineage>
        <taxon>Bacteria</taxon>
        <taxon>Pseudomonadati</taxon>
        <taxon>Bdellovibrionota</taxon>
        <taxon>Oligoflexia</taxon>
        <taxon>Oligoflexales</taxon>
        <taxon>Pseudobacteriovoracaceae</taxon>
        <taxon>Pseudobacteriovorax</taxon>
    </lineage>
</organism>
<dbReference type="Proteomes" id="UP000192907">
    <property type="component" value="Unassembled WGS sequence"/>
</dbReference>
<keyword evidence="5" id="KW-0547">Nucleotide-binding</keyword>
<evidence type="ECO:0000259" key="13">
    <source>
        <dbReference type="PROSITE" id="PS50109"/>
    </source>
</evidence>
<dbReference type="EMBL" id="FWZT01000003">
    <property type="protein sequence ID" value="SMF01381.1"/>
    <property type="molecule type" value="Genomic_DNA"/>
</dbReference>
<dbReference type="InterPro" id="IPR003661">
    <property type="entry name" value="HisK_dim/P_dom"/>
</dbReference>